<proteinExistence type="predicted"/>
<dbReference type="Gene3D" id="3.30.450.410">
    <property type="match status" value="1"/>
</dbReference>
<reference evidence="1 2" key="1">
    <citation type="submission" date="2020-08" db="EMBL/GenBank/DDBJ databases">
        <title>Bridging the membrane lipid divide: bacteria of the FCB group superphylum have the potential to synthesize archaeal ether lipids.</title>
        <authorList>
            <person name="Villanueva L."/>
            <person name="Von Meijenfeldt F.A.B."/>
            <person name="Westbye A.B."/>
            <person name="Yadav S."/>
            <person name="Hopmans E.C."/>
            <person name="Dutilh B.E."/>
            <person name="Sinninghe Damste J.S."/>
        </authorList>
    </citation>
    <scope>NUCLEOTIDE SEQUENCE [LARGE SCALE GENOMIC DNA]</scope>
    <source>
        <strain evidence="1">NIOZ-UU17</strain>
    </source>
</reference>
<dbReference type="InterPro" id="IPR053717">
    <property type="entry name" value="MerB_lyase_sf"/>
</dbReference>
<accession>A0A8J6TPG7</accession>
<dbReference type="Proteomes" id="UP000605201">
    <property type="component" value="Unassembled WGS sequence"/>
</dbReference>
<evidence type="ECO:0000313" key="2">
    <source>
        <dbReference type="Proteomes" id="UP000605201"/>
    </source>
</evidence>
<organism evidence="1 2">
    <name type="scientific">Candidatus Desulfatibia vada</name>
    <dbReference type="NCBI Taxonomy" id="2841696"/>
    <lineage>
        <taxon>Bacteria</taxon>
        <taxon>Pseudomonadati</taxon>
        <taxon>Thermodesulfobacteriota</taxon>
        <taxon>Desulfobacteria</taxon>
        <taxon>Desulfobacterales</taxon>
        <taxon>Desulfobacterales incertae sedis</taxon>
        <taxon>Candidatus Desulfatibia</taxon>
    </lineage>
</organism>
<comment type="caution">
    <text evidence="1">The sequence shown here is derived from an EMBL/GenBank/DDBJ whole genome shotgun (WGS) entry which is preliminary data.</text>
</comment>
<name>A0A8J6TPG7_9BACT</name>
<evidence type="ECO:0000313" key="1">
    <source>
        <dbReference type="EMBL" id="MBC8430943.1"/>
    </source>
</evidence>
<protein>
    <submittedName>
        <fullName evidence="1">Uncharacterized protein</fullName>
    </submittedName>
</protein>
<dbReference type="EMBL" id="JACNIG010000095">
    <property type="protein sequence ID" value="MBC8430943.1"/>
    <property type="molecule type" value="Genomic_DNA"/>
</dbReference>
<gene>
    <name evidence="1" type="ORF">H8D96_03390</name>
</gene>
<dbReference type="AlphaFoldDB" id="A0A8J6TPG7"/>
<sequence>MRTEMKRKMYMGIWRFMLPLPLAISAKGMQRGVSGAKTKADLLTEEERQAHYFIVKQMAIAKEPITAEFIGDKLNLSLNRVKEIVEKLEAMKTFCYRYDSQGINWAYPLAFEDTGHKMTAGTGEQFFAA</sequence>